<dbReference type="GeneID" id="105891133"/>
<protein>
    <submittedName>
        <fullName evidence="5">Heat shock protein beta-7-like</fullName>
    </submittedName>
</protein>
<gene>
    <name evidence="5" type="primary">LOC105891133</name>
</gene>
<dbReference type="RefSeq" id="XP_012672740.2">
    <property type="nucleotide sequence ID" value="XM_012817286.2"/>
</dbReference>
<dbReference type="AlphaFoldDB" id="A0A6P3VJ73"/>
<evidence type="ECO:0000256" key="1">
    <source>
        <dbReference type="PROSITE-ProRule" id="PRU00285"/>
    </source>
</evidence>
<dbReference type="KEGG" id="char:105891133"/>
<dbReference type="Pfam" id="PF00011">
    <property type="entry name" value="HSP20"/>
    <property type="match status" value="1"/>
</dbReference>
<dbReference type="InterPro" id="IPR008978">
    <property type="entry name" value="HSP20-like_chaperone"/>
</dbReference>
<dbReference type="PROSITE" id="PS01031">
    <property type="entry name" value="SHSP"/>
    <property type="match status" value="1"/>
</dbReference>
<dbReference type="OrthoDB" id="1431247at2759"/>
<sequence>MACVKSSSRHSSSSVSCVSRCSRSFLSDTHTHTPLHLTNCSQPSVPTGAGPMRGRPASMGGVRAVDHAYFLSADVSQFEAPDVVVTANDRHITIHAEKVVEDGGVSDSFTHKSLLPADVDLLGVSCTLTPEGMLVISIPRLTSPHPLTFEPSPLTLKQEAQPRDSF</sequence>
<dbReference type="Proteomes" id="UP000515152">
    <property type="component" value="Chromosome 9"/>
</dbReference>
<dbReference type="PANTHER" id="PTHR46907:SF1">
    <property type="entry name" value="HEAT SHOCK PROTEIN FAMILY B (SMALL) MEMBER 7"/>
    <property type="match status" value="1"/>
</dbReference>
<dbReference type="PANTHER" id="PTHR46907">
    <property type="entry name" value="HEAT SHOCK PROTEIN BETA-7-RELATED"/>
    <property type="match status" value="1"/>
</dbReference>
<feature type="domain" description="SHSP" evidence="3">
    <location>
        <begin position="49"/>
        <end position="157"/>
    </location>
</feature>
<keyword evidence="4" id="KW-1185">Reference proteome</keyword>
<accession>A0A6P3VJ73</accession>
<dbReference type="Gene3D" id="2.60.40.790">
    <property type="match status" value="1"/>
</dbReference>
<evidence type="ECO:0000313" key="5">
    <source>
        <dbReference type="RefSeq" id="XP_012672740.2"/>
    </source>
</evidence>
<evidence type="ECO:0000313" key="4">
    <source>
        <dbReference type="Proteomes" id="UP000515152"/>
    </source>
</evidence>
<evidence type="ECO:0000259" key="3">
    <source>
        <dbReference type="PROSITE" id="PS01031"/>
    </source>
</evidence>
<name>A0A6P3VJ73_CLUHA</name>
<dbReference type="SUPFAM" id="SSF49764">
    <property type="entry name" value="HSP20-like chaperones"/>
    <property type="match status" value="1"/>
</dbReference>
<dbReference type="InterPro" id="IPR002068">
    <property type="entry name" value="A-crystallin/Hsp20_dom"/>
</dbReference>
<proteinExistence type="inferred from homology"/>
<organism evidence="4 5">
    <name type="scientific">Clupea harengus</name>
    <name type="common">Atlantic herring</name>
    <dbReference type="NCBI Taxonomy" id="7950"/>
    <lineage>
        <taxon>Eukaryota</taxon>
        <taxon>Metazoa</taxon>
        <taxon>Chordata</taxon>
        <taxon>Craniata</taxon>
        <taxon>Vertebrata</taxon>
        <taxon>Euteleostomi</taxon>
        <taxon>Actinopterygii</taxon>
        <taxon>Neopterygii</taxon>
        <taxon>Teleostei</taxon>
        <taxon>Clupei</taxon>
        <taxon>Clupeiformes</taxon>
        <taxon>Clupeoidei</taxon>
        <taxon>Clupeidae</taxon>
        <taxon>Clupea</taxon>
    </lineage>
</organism>
<reference evidence="5" key="1">
    <citation type="submission" date="2025-08" db="UniProtKB">
        <authorList>
            <consortium name="RefSeq"/>
        </authorList>
    </citation>
    <scope>IDENTIFICATION</scope>
</reference>
<evidence type="ECO:0000256" key="2">
    <source>
        <dbReference type="RuleBase" id="RU003616"/>
    </source>
</evidence>
<comment type="similarity">
    <text evidence="1 2">Belongs to the small heat shock protein (HSP20) family.</text>
</comment>